<protein>
    <submittedName>
        <fullName evidence="1">Uncharacterized protein</fullName>
    </submittedName>
</protein>
<sequence length="73" mass="8199">MCGITFEIYHELCGEGKLHKPAKQFIGACEVPNPHWARVELRQALLRCPRAPALPHAVSDRRDAFSPAHNNEP</sequence>
<dbReference type="EMBL" id="CM046103">
    <property type="protein sequence ID" value="KAI8428386.1"/>
    <property type="molecule type" value="Genomic_DNA"/>
</dbReference>
<evidence type="ECO:0000313" key="1">
    <source>
        <dbReference type="EMBL" id="KAI8428386.1"/>
    </source>
</evidence>
<accession>A0ACC0JWJ8</accession>
<dbReference type="Proteomes" id="UP001064048">
    <property type="component" value="Chromosome 3"/>
</dbReference>
<proteinExistence type="predicted"/>
<reference evidence="1 2" key="1">
    <citation type="journal article" date="2022" name="Genome Biol. Evol.">
        <title>The Spruce Budworm Genome: Reconstructing the Evolutionary History of Antifreeze Proteins.</title>
        <authorList>
            <person name="Beliveau C."/>
            <person name="Gagne P."/>
            <person name="Picq S."/>
            <person name="Vernygora O."/>
            <person name="Keeling C.I."/>
            <person name="Pinkney K."/>
            <person name="Doucet D."/>
            <person name="Wen F."/>
            <person name="Johnston J.S."/>
            <person name="Maaroufi H."/>
            <person name="Boyle B."/>
            <person name="Laroche J."/>
            <person name="Dewar K."/>
            <person name="Juretic N."/>
            <person name="Blackburn G."/>
            <person name="Nisole A."/>
            <person name="Brunet B."/>
            <person name="Brandao M."/>
            <person name="Lumley L."/>
            <person name="Duan J."/>
            <person name="Quan G."/>
            <person name="Lucarotti C.J."/>
            <person name="Roe A.D."/>
            <person name="Sperling F.A.H."/>
            <person name="Levesque R.C."/>
            <person name="Cusson M."/>
        </authorList>
    </citation>
    <scope>NUCLEOTIDE SEQUENCE [LARGE SCALE GENOMIC DNA]</scope>
    <source>
        <strain evidence="1">Glfc:IPQL:Cfum</strain>
    </source>
</reference>
<evidence type="ECO:0000313" key="2">
    <source>
        <dbReference type="Proteomes" id="UP001064048"/>
    </source>
</evidence>
<organism evidence="1 2">
    <name type="scientific">Choristoneura fumiferana</name>
    <name type="common">Spruce budworm moth</name>
    <name type="synonym">Archips fumiferana</name>
    <dbReference type="NCBI Taxonomy" id="7141"/>
    <lineage>
        <taxon>Eukaryota</taxon>
        <taxon>Metazoa</taxon>
        <taxon>Ecdysozoa</taxon>
        <taxon>Arthropoda</taxon>
        <taxon>Hexapoda</taxon>
        <taxon>Insecta</taxon>
        <taxon>Pterygota</taxon>
        <taxon>Neoptera</taxon>
        <taxon>Endopterygota</taxon>
        <taxon>Lepidoptera</taxon>
        <taxon>Glossata</taxon>
        <taxon>Ditrysia</taxon>
        <taxon>Tortricoidea</taxon>
        <taxon>Tortricidae</taxon>
        <taxon>Tortricinae</taxon>
        <taxon>Choristoneura</taxon>
    </lineage>
</organism>
<gene>
    <name evidence="1" type="ORF">MSG28_002570</name>
</gene>
<keyword evidence="2" id="KW-1185">Reference proteome</keyword>
<comment type="caution">
    <text evidence="1">The sequence shown here is derived from an EMBL/GenBank/DDBJ whole genome shotgun (WGS) entry which is preliminary data.</text>
</comment>
<name>A0ACC0JWJ8_CHOFU</name>